<evidence type="ECO:0000313" key="7">
    <source>
        <dbReference type="Proteomes" id="UP000057737"/>
    </source>
</evidence>
<evidence type="ECO:0000259" key="5">
    <source>
        <dbReference type="PROSITE" id="PS50850"/>
    </source>
</evidence>
<keyword evidence="1 4" id="KW-0812">Transmembrane</keyword>
<dbReference type="AlphaFoldDB" id="A0A109JLZ3"/>
<dbReference type="SUPFAM" id="SSF103473">
    <property type="entry name" value="MFS general substrate transporter"/>
    <property type="match status" value="1"/>
</dbReference>
<gene>
    <name evidence="6" type="ORF">AS156_13210</name>
</gene>
<dbReference type="PROSITE" id="PS50850">
    <property type="entry name" value="MFS"/>
    <property type="match status" value="1"/>
</dbReference>
<feature type="transmembrane region" description="Helical" evidence="4">
    <location>
        <begin position="98"/>
        <end position="117"/>
    </location>
</feature>
<keyword evidence="7" id="KW-1185">Reference proteome</keyword>
<feature type="transmembrane region" description="Helical" evidence="4">
    <location>
        <begin position="42"/>
        <end position="66"/>
    </location>
</feature>
<keyword evidence="2 4" id="KW-1133">Transmembrane helix</keyword>
<feature type="transmembrane region" description="Helical" evidence="4">
    <location>
        <begin position="73"/>
        <end position="92"/>
    </location>
</feature>
<feature type="transmembrane region" description="Helical" evidence="4">
    <location>
        <begin position="7"/>
        <end position="30"/>
    </location>
</feature>
<dbReference type="GO" id="GO:0022857">
    <property type="term" value="F:transmembrane transporter activity"/>
    <property type="evidence" value="ECO:0007669"/>
    <property type="project" value="InterPro"/>
</dbReference>
<dbReference type="Pfam" id="PF07690">
    <property type="entry name" value="MFS_1"/>
    <property type="match status" value="1"/>
</dbReference>
<reference evidence="6 7" key="1">
    <citation type="submission" date="2015-11" db="EMBL/GenBank/DDBJ databases">
        <title>Draft Genome Sequence of the Strain BR 10303 (Bradyrhizobium sp.) isolated from nodules of Centrolobium paraense.</title>
        <authorList>
            <person name="Zelli J.E."/>
            <person name="Simoes-Araujo J.L."/>
            <person name="Barauna A.C."/>
            <person name="Silva K."/>
        </authorList>
    </citation>
    <scope>NUCLEOTIDE SEQUENCE [LARGE SCALE GENOMIC DNA]</scope>
    <source>
        <strain evidence="6 7">BR 10303</strain>
    </source>
</reference>
<name>A0A109JLZ3_9BRAD</name>
<keyword evidence="3 4" id="KW-0472">Membrane</keyword>
<dbReference type="Gene3D" id="1.20.1250.20">
    <property type="entry name" value="MFS general substrate transporter like domains"/>
    <property type="match status" value="1"/>
</dbReference>
<evidence type="ECO:0000313" key="6">
    <source>
        <dbReference type="EMBL" id="KWV51265.1"/>
    </source>
</evidence>
<dbReference type="Proteomes" id="UP000057737">
    <property type="component" value="Unassembled WGS sequence"/>
</dbReference>
<feature type="domain" description="Major facilitator superfamily (MFS) profile" evidence="5">
    <location>
        <begin position="1"/>
        <end position="184"/>
    </location>
</feature>
<feature type="transmembrane region" description="Helical" evidence="4">
    <location>
        <begin position="129"/>
        <end position="149"/>
    </location>
</feature>
<organism evidence="6 7">
    <name type="scientific">Bradyrhizobium macuxiense</name>
    <dbReference type="NCBI Taxonomy" id="1755647"/>
    <lineage>
        <taxon>Bacteria</taxon>
        <taxon>Pseudomonadati</taxon>
        <taxon>Pseudomonadota</taxon>
        <taxon>Alphaproteobacteria</taxon>
        <taxon>Hyphomicrobiales</taxon>
        <taxon>Nitrobacteraceae</taxon>
        <taxon>Bradyrhizobium</taxon>
    </lineage>
</organism>
<protein>
    <recommendedName>
        <fullName evidence="5">Major facilitator superfamily (MFS) profile domain-containing protein</fullName>
    </recommendedName>
</protein>
<evidence type="ECO:0000256" key="2">
    <source>
        <dbReference type="ARBA" id="ARBA00022989"/>
    </source>
</evidence>
<dbReference type="EMBL" id="LNCU01000090">
    <property type="protein sequence ID" value="KWV51265.1"/>
    <property type="molecule type" value="Genomic_DNA"/>
</dbReference>
<accession>A0A109JLZ3</accession>
<evidence type="ECO:0000256" key="4">
    <source>
        <dbReference type="SAM" id="Phobius"/>
    </source>
</evidence>
<sequence length="219" mass="22669">MPTAVLLPVIVTGVIWGVMNLTCVLFFSYAPLLLQAQGVAPTIAASLTSLAIWFTIVAIPVGGYLVHRSGRPVAAIIGCGLVAAFALTLFAAGIYPTIVGVIFGIAIGPLSGAILSLPARVLEPHDRSLGFGIFYTCFYVLMAVGPSAAGRLQDAWHTPSAALYGGAVLLLSMVPLVLVFVSLTGRQRLVAVTPKPELRAGHRDGAAIIAGSGPRARGR</sequence>
<feature type="transmembrane region" description="Helical" evidence="4">
    <location>
        <begin position="161"/>
        <end position="181"/>
    </location>
</feature>
<proteinExistence type="predicted"/>
<comment type="caution">
    <text evidence="6">The sequence shown here is derived from an EMBL/GenBank/DDBJ whole genome shotgun (WGS) entry which is preliminary data.</text>
</comment>
<dbReference type="InterPro" id="IPR011701">
    <property type="entry name" value="MFS"/>
</dbReference>
<dbReference type="InterPro" id="IPR036259">
    <property type="entry name" value="MFS_trans_sf"/>
</dbReference>
<evidence type="ECO:0000256" key="1">
    <source>
        <dbReference type="ARBA" id="ARBA00022692"/>
    </source>
</evidence>
<evidence type="ECO:0000256" key="3">
    <source>
        <dbReference type="ARBA" id="ARBA00023136"/>
    </source>
</evidence>
<dbReference type="InterPro" id="IPR020846">
    <property type="entry name" value="MFS_dom"/>
</dbReference>